<organism evidence="2 3">
    <name type="scientific">Portunus trituberculatus</name>
    <name type="common">Swimming crab</name>
    <name type="synonym">Neptunus trituberculatus</name>
    <dbReference type="NCBI Taxonomy" id="210409"/>
    <lineage>
        <taxon>Eukaryota</taxon>
        <taxon>Metazoa</taxon>
        <taxon>Ecdysozoa</taxon>
        <taxon>Arthropoda</taxon>
        <taxon>Crustacea</taxon>
        <taxon>Multicrustacea</taxon>
        <taxon>Malacostraca</taxon>
        <taxon>Eumalacostraca</taxon>
        <taxon>Eucarida</taxon>
        <taxon>Decapoda</taxon>
        <taxon>Pleocyemata</taxon>
        <taxon>Brachyura</taxon>
        <taxon>Eubrachyura</taxon>
        <taxon>Portunoidea</taxon>
        <taxon>Portunidae</taxon>
        <taxon>Portuninae</taxon>
        <taxon>Portunus</taxon>
    </lineage>
</organism>
<name>A0A5B7K658_PORTR</name>
<proteinExistence type="predicted"/>
<dbReference type="EMBL" id="VSRR010139119">
    <property type="protein sequence ID" value="MPD04023.1"/>
    <property type="molecule type" value="Genomic_DNA"/>
</dbReference>
<evidence type="ECO:0000313" key="2">
    <source>
        <dbReference type="EMBL" id="MPD04023.1"/>
    </source>
</evidence>
<keyword evidence="3" id="KW-1185">Reference proteome</keyword>
<comment type="caution">
    <text evidence="2">The sequence shown here is derived from an EMBL/GenBank/DDBJ whole genome shotgun (WGS) entry which is preliminary data.</text>
</comment>
<accession>A0A5B7K658</accession>
<protein>
    <submittedName>
        <fullName evidence="2">Uncharacterized protein</fullName>
    </submittedName>
</protein>
<sequence>MHISRQLYMHATNLPLLSGASPRHATPKRTSPARTAPSPLSFTRAPPSQPAHLQTLKRWGAAPQYR</sequence>
<feature type="compositionally biased region" description="Polar residues" evidence="1">
    <location>
        <begin position="28"/>
        <end position="41"/>
    </location>
</feature>
<feature type="region of interest" description="Disordered" evidence="1">
    <location>
        <begin position="1"/>
        <end position="66"/>
    </location>
</feature>
<reference evidence="2 3" key="1">
    <citation type="submission" date="2019-05" db="EMBL/GenBank/DDBJ databases">
        <title>Another draft genome of Portunus trituberculatus and its Hox gene families provides insights of decapod evolution.</title>
        <authorList>
            <person name="Jeong J.-H."/>
            <person name="Song I."/>
            <person name="Kim S."/>
            <person name="Choi T."/>
            <person name="Kim D."/>
            <person name="Ryu S."/>
            <person name="Kim W."/>
        </authorList>
    </citation>
    <scope>NUCLEOTIDE SEQUENCE [LARGE SCALE GENOMIC DNA]</scope>
    <source>
        <tissue evidence="2">Muscle</tissue>
    </source>
</reference>
<gene>
    <name evidence="2" type="ORF">E2C01_099691</name>
</gene>
<evidence type="ECO:0000256" key="1">
    <source>
        <dbReference type="SAM" id="MobiDB-lite"/>
    </source>
</evidence>
<dbReference type="Proteomes" id="UP000324222">
    <property type="component" value="Unassembled WGS sequence"/>
</dbReference>
<evidence type="ECO:0000313" key="3">
    <source>
        <dbReference type="Proteomes" id="UP000324222"/>
    </source>
</evidence>
<dbReference type="AlphaFoldDB" id="A0A5B7K658"/>